<dbReference type="InterPro" id="IPR050194">
    <property type="entry name" value="Glycosyltransferase_grp1"/>
</dbReference>
<organism evidence="3 4">
    <name type="scientific">Candidatus Woesebacteria bacterium GW2011_GWB1_38_5b</name>
    <dbReference type="NCBI Taxonomy" id="1618569"/>
    <lineage>
        <taxon>Bacteria</taxon>
        <taxon>Candidatus Woeseibacteriota</taxon>
    </lineage>
</organism>
<dbReference type="Proteomes" id="UP000034181">
    <property type="component" value="Unassembled WGS sequence"/>
</dbReference>
<evidence type="ECO:0000259" key="1">
    <source>
        <dbReference type="Pfam" id="PF00534"/>
    </source>
</evidence>
<dbReference type="Pfam" id="PF13439">
    <property type="entry name" value="Glyco_transf_4"/>
    <property type="match status" value="1"/>
</dbReference>
<dbReference type="PANTHER" id="PTHR45947">
    <property type="entry name" value="SULFOQUINOVOSYL TRANSFERASE SQD2"/>
    <property type="match status" value="1"/>
</dbReference>
<dbReference type="SUPFAM" id="SSF53756">
    <property type="entry name" value="UDP-Glycosyltransferase/glycogen phosphorylase"/>
    <property type="match status" value="1"/>
</dbReference>
<comment type="caution">
    <text evidence="3">The sequence shown here is derived from an EMBL/GenBank/DDBJ whole genome shotgun (WGS) entry which is preliminary data.</text>
</comment>
<evidence type="ECO:0000259" key="2">
    <source>
        <dbReference type="Pfam" id="PF13439"/>
    </source>
</evidence>
<feature type="domain" description="Glycosyltransferase subfamily 4-like N-terminal" evidence="2">
    <location>
        <begin position="16"/>
        <end position="207"/>
    </location>
</feature>
<dbReference type="EMBL" id="LBUZ01000014">
    <property type="protein sequence ID" value="KKQ75254.1"/>
    <property type="molecule type" value="Genomic_DNA"/>
</dbReference>
<gene>
    <name evidence="3" type="ORF">US96_C0014G0012</name>
</gene>
<dbReference type="CDD" id="cd03801">
    <property type="entry name" value="GT4_PimA-like"/>
    <property type="match status" value="1"/>
</dbReference>
<dbReference type="Gene3D" id="3.40.50.2000">
    <property type="entry name" value="Glycogen Phosphorylase B"/>
    <property type="match status" value="2"/>
</dbReference>
<dbReference type="InterPro" id="IPR001296">
    <property type="entry name" value="Glyco_trans_1"/>
</dbReference>
<proteinExistence type="predicted"/>
<dbReference type="GO" id="GO:0016757">
    <property type="term" value="F:glycosyltransferase activity"/>
    <property type="evidence" value="ECO:0007669"/>
    <property type="project" value="InterPro"/>
</dbReference>
<sequence>MNVLMFGWEFPPHNSGGLGVACQGLAFGLAKSGVELEFVLPHQMNLDSLSIKFLFADIKNVKLRGVNSLLCPYVTSSGYSDILAKIRSKFYGSTLIEEVLRYGEEGGRIAKGVYADLNHAHDWLSFGAGVAAKRTNGKPLVVHVHATEFDRTGGNGIDQRVYDIEREGMQKADRVIAVSGYTKNMIINHYGINPNKISVVHNGIDPSQYNLQVLQDGGLWQLKSLGYKIVLFVGRITLQKGVDYLLAAAHKVIQYNPKVIFVIAGSGDMQNQIIQQAATMGLGGNVLFAGFLRGKALSEVYKASDLFVMPSVSEPFGLTALESAIHGSPVLVSKQSGVSEVLTHALKCDFWDADEMANKILGVVSHESLQKTLTQNVQRQAYECSWDKAAGKVIQIYQQL</sequence>
<dbReference type="Pfam" id="PF00534">
    <property type="entry name" value="Glycos_transf_1"/>
    <property type="match status" value="1"/>
</dbReference>
<evidence type="ECO:0000313" key="3">
    <source>
        <dbReference type="EMBL" id="KKQ75254.1"/>
    </source>
</evidence>
<dbReference type="InterPro" id="IPR028098">
    <property type="entry name" value="Glyco_trans_4-like_N"/>
</dbReference>
<name>A0A0G0MNL4_9BACT</name>
<reference evidence="3 4" key="1">
    <citation type="journal article" date="2015" name="Nature">
        <title>rRNA introns, odd ribosomes, and small enigmatic genomes across a large radiation of phyla.</title>
        <authorList>
            <person name="Brown C.T."/>
            <person name="Hug L.A."/>
            <person name="Thomas B.C."/>
            <person name="Sharon I."/>
            <person name="Castelle C.J."/>
            <person name="Singh A."/>
            <person name="Wilkins M.J."/>
            <person name="Williams K.H."/>
            <person name="Banfield J.F."/>
        </authorList>
    </citation>
    <scope>NUCLEOTIDE SEQUENCE [LARGE SCALE GENOMIC DNA]</scope>
</reference>
<keyword evidence="3" id="KW-0808">Transferase</keyword>
<dbReference type="PANTHER" id="PTHR45947:SF3">
    <property type="entry name" value="SULFOQUINOVOSYL TRANSFERASE SQD2"/>
    <property type="match status" value="1"/>
</dbReference>
<dbReference type="AlphaFoldDB" id="A0A0G0MNL4"/>
<evidence type="ECO:0000313" key="4">
    <source>
        <dbReference type="Proteomes" id="UP000034181"/>
    </source>
</evidence>
<protein>
    <submittedName>
        <fullName evidence="3">Glycosyl transferase group 1</fullName>
    </submittedName>
</protein>
<accession>A0A0G0MNL4</accession>
<feature type="domain" description="Glycosyl transferase family 1" evidence="1">
    <location>
        <begin position="225"/>
        <end position="378"/>
    </location>
</feature>